<feature type="binding site" description="covalent" evidence="13">
    <location>
        <position position="235"/>
    </location>
    <ligand>
        <name>heme c</name>
        <dbReference type="ChEBI" id="CHEBI:61717"/>
        <label>2</label>
    </ligand>
</feature>
<dbReference type="InterPro" id="IPR009056">
    <property type="entry name" value="Cyt_c-like_dom"/>
</dbReference>
<dbReference type="AlphaFoldDB" id="A0A5Q2N2G1"/>
<evidence type="ECO:0000256" key="11">
    <source>
        <dbReference type="ARBA" id="ARBA00058991"/>
    </source>
</evidence>
<dbReference type="Proteomes" id="UP000366051">
    <property type="component" value="Chromosome"/>
</dbReference>
<keyword evidence="10 14" id="KW-0408">Iron</keyword>
<evidence type="ECO:0000256" key="14">
    <source>
        <dbReference type="PIRSR" id="PIRSR000294-2"/>
    </source>
</evidence>
<feature type="chain" id="PRO_5024379372" description="Methylamine utilization protein MauG" evidence="15">
    <location>
        <begin position="31"/>
        <end position="348"/>
    </location>
</feature>
<dbReference type="PROSITE" id="PS51257">
    <property type="entry name" value="PROKAR_LIPOPROTEIN"/>
    <property type="match status" value="1"/>
</dbReference>
<comment type="PTM">
    <text evidence="13">Binds 2 heme groups per subunit.</text>
</comment>
<comment type="function">
    <text evidence="11">Involved in methylamine metabolism. Essential for the maturation of the beta subunit of MADH, presumably via a step in the biosynthesis of tryptophan tryptophylquinone (TTQ), the cofactor of MADH.</text>
</comment>
<evidence type="ECO:0000256" key="13">
    <source>
        <dbReference type="PIRSR" id="PIRSR000294-1"/>
    </source>
</evidence>
<keyword evidence="7" id="KW-0574">Periplasm</keyword>
<evidence type="ECO:0000313" key="17">
    <source>
        <dbReference type="EMBL" id="QGG46755.1"/>
    </source>
</evidence>
<feature type="domain" description="Cytochrome c" evidence="16">
    <location>
        <begin position="66"/>
        <end position="167"/>
    </location>
</feature>
<dbReference type="EMBL" id="CP045875">
    <property type="protein sequence ID" value="QGG46755.1"/>
    <property type="molecule type" value="Genomic_DNA"/>
</dbReference>
<evidence type="ECO:0000259" key="16">
    <source>
        <dbReference type="PROSITE" id="PS51007"/>
    </source>
</evidence>
<keyword evidence="9 17" id="KW-0560">Oxidoreductase</keyword>
<evidence type="ECO:0000256" key="9">
    <source>
        <dbReference type="ARBA" id="ARBA00023002"/>
    </source>
</evidence>
<feature type="binding site" description="covalent" evidence="13">
    <location>
        <position position="91"/>
    </location>
    <ligand>
        <name>heme c</name>
        <dbReference type="ChEBI" id="CHEBI:61717"/>
        <label>1</label>
    </ligand>
</feature>
<feature type="domain" description="Cytochrome c" evidence="16">
    <location>
        <begin position="217"/>
        <end position="336"/>
    </location>
</feature>
<proteinExistence type="predicted"/>
<accession>A0A5Q2N2G1</accession>
<feature type="binding site" description="axial binding residue" evidence="14">
    <location>
        <position position="236"/>
    </location>
    <ligand>
        <name>heme c</name>
        <dbReference type="ChEBI" id="CHEBI:61717"/>
        <label>2</label>
    </ligand>
    <ligandPart>
        <name>Fe</name>
        <dbReference type="ChEBI" id="CHEBI:18248"/>
    </ligandPart>
</feature>
<evidence type="ECO:0000256" key="7">
    <source>
        <dbReference type="ARBA" id="ARBA00022764"/>
    </source>
</evidence>
<feature type="binding site" description="covalent" evidence="13">
    <location>
        <position position="232"/>
    </location>
    <ligand>
        <name>heme c</name>
        <dbReference type="ChEBI" id="CHEBI:61717"/>
        <label>2</label>
    </ligand>
</feature>
<dbReference type="GO" id="GO:0004130">
    <property type="term" value="F:cytochrome-c peroxidase activity"/>
    <property type="evidence" value="ECO:0007669"/>
    <property type="project" value="TreeGrafter"/>
</dbReference>
<comment type="pathway">
    <text evidence="2">One-carbon metabolism; methylamine degradation.</text>
</comment>
<dbReference type="Pfam" id="PF03150">
    <property type="entry name" value="CCP_MauG"/>
    <property type="match status" value="1"/>
</dbReference>
<feature type="binding site" description="axial binding residue" evidence="14">
    <location>
        <position position="92"/>
    </location>
    <ligand>
        <name>heme c</name>
        <dbReference type="ChEBI" id="CHEBI:61717"/>
        <label>1</label>
    </ligand>
    <ligandPart>
        <name>Fe</name>
        <dbReference type="ChEBI" id="CHEBI:18248"/>
    </ligandPart>
</feature>
<reference evidence="18" key="1">
    <citation type="submission" date="2019-11" db="EMBL/GenBank/DDBJ databases">
        <title>Genome sequence of Heliorestis convoluta strain HH, an alkaliphilic and minimalistic phototrophic bacterium from a soda lake in Egypt.</title>
        <authorList>
            <person name="Dewey E.D."/>
            <person name="Stokes L.M."/>
            <person name="Burchell B.M."/>
            <person name="Shaffer K.N."/>
            <person name="Huntington A.M."/>
            <person name="Baker J.M."/>
            <person name="Nadendla S."/>
            <person name="Giglio M.G."/>
            <person name="Touchman J.W."/>
            <person name="Blankenship R.E."/>
            <person name="Madigan M.T."/>
            <person name="Sattley W.M."/>
        </authorList>
    </citation>
    <scope>NUCLEOTIDE SEQUENCE [LARGE SCALE GENOMIC DNA]</scope>
    <source>
        <strain evidence="18">HH</strain>
    </source>
</reference>
<sequence>MLKKKKASWIAAACSAVLLAVIASGCGSSASTDSSLAPQAPQDDYIALFHPLGEVPIPEDNPMTPEKVDLGKTLFFDPRLSGNNQISCAFCHNPSLGFGDARPTFIGFEGFQGGRNSPTVINVGYYDAFFWDGRSATLEEQALGPIQAAEEMNQDLDELVIKLKAIPGYVEQFKDVFNEEITADNIAKALAAYQRTVIINDSDFDKYLAGDQNALSEEAKRGMDIFVNKGSCLSCHSGPALSDSNFYNTGVLTDDLGRYEVTKKEEDKGKFRTPGLRGLSYTAPYMHNGSIATLEELVHFYNIGGEVEENRDPRVRPLGLTPEEEQDLVAFLKALDGTAPTETLPELP</sequence>
<evidence type="ECO:0000256" key="2">
    <source>
        <dbReference type="ARBA" id="ARBA00004856"/>
    </source>
</evidence>
<dbReference type="PANTHER" id="PTHR30600:SF10">
    <property type="entry name" value="BLL6722 PROTEIN"/>
    <property type="match status" value="1"/>
</dbReference>
<dbReference type="InterPro" id="IPR004852">
    <property type="entry name" value="Di-haem_cyt_c_peroxidsae"/>
</dbReference>
<evidence type="ECO:0000256" key="5">
    <source>
        <dbReference type="ARBA" id="ARBA00022723"/>
    </source>
</evidence>
<name>A0A5Q2N2G1_9FIRM</name>
<keyword evidence="18" id="KW-1185">Reference proteome</keyword>
<dbReference type="InterPro" id="IPR036909">
    <property type="entry name" value="Cyt_c-like_dom_sf"/>
</dbReference>
<dbReference type="InterPro" id="IPR051395">
    <property type="entry name" value="Cytochrome_c_Peroxidase/MauG"/>
</dbReference>
<keyword evidence="5 14" id="KW-0479">Metal-binding</keyword>
<feature type="signal peptide" evidence="15">
    <location>
        <begin position="1"/>
        <end position="30"/>
    </location>
</feature>
<evidence type="ECO:0000256" key="8">
    <source>
        <dbReference type="ARBA" id="ARBA00022982"/>
    </source>
</evidence>
<evidence type="ECO:0000256" key="6">
    <source>
        <dbReference type="ARBA" id="ARBA00022729"/>
    </source>
</evidence>
<protein>
    <recommendedName>
        <fullName evidence="12">Methylamine utilization protein MauG</fullName>
    </recommendedName>
</protein>
<dbReference type="KEGG" id="hcv:FTV88_0576"/>
<dbReference type="Pfam" id="PF21419">
    <property type="entry name" value="RoxA-like_Cyt-c"/>
    <property type="match status" value="1"/>
</dbReference>
<evidence type="ECO:0000256" key="12">
    <source>
        <dbReference type="ARBA" id="ARBA00073576"/>
    </source>
</evidence>
<dbReference type="SUPFAM" id="SSF46626">
    <property type="entry name" value="Cytochrome c"/>
    <property type="match status" value="2"/>
</dbReference>
<keyword evidence="6 15" id="KW-0732">Signal</keyword>
<evidence type="ECO:0000256" key="3">
    <source>
        <dbReference type="ARBA" id="ARBA00022448"/>
    </source>
</evidence>
<evidence type="ECO:0000256" key="15">
    <source>
        <dbReference type="SAM" id="SignalP"/>
    </source>
</evidence>
<keyword evidence="4 13" id="KW-0349">Heme</keyword>
<dbReference type="GO" id="GO:0046872">
    <property type="term" value="F:metal ion binding"/>
    <property type="evidence" value="ECO:0007669"/>
    <property type="project" value="UniProtKB-KW"/>
</dbReference>
<dbReference type="GO" id="GO:0009055">
    <property type="term" value="F:electron transfer activity"/>
    <property type="evidence" value="ECO:0007669"/>
    <property type="project" value="InterPro"/>
</dbReference>
<dbReference type="PANTHER" id="PTHR30600">
    <property type="entry name" value="CYTOCHROME C PEROXIDASE-RELATED"/>
    <property type="match status" value="1"/>
</dbReference>
<comment type="cofactor">
    <cofactor evidence="13">
        <name>heme</name>
        <dbReference type="ChEBI" id="CHEBI:30413"/>
    </cofactor>
    <text evidence="13">Binds 2 heme groups.</text>
</comment>
<evidence type="ECO:0000313" key="18">
    <source>
        <dbReference type="Proteomes" id="UP000366051"/>
    </source>
</evidence>
<dbReference type="PIRSF" id="PIRSF000294">
    <property type="entry name" value="Cytochrome-c_peroxidase"/>
    <property type="match status" value="1"/>
</dbReference>
<dbReference type="PROSITE" id="PS51007">
    <property type="entry name" value="CYTC"/>
    <property type="match status" value="2"/>
</dbReference>
<dbReference type="OrthoDB" id="9772811at2"/>
<dbReference type="Gene3D" id="1.10.760.10">
    <property type="entry name" value="Cytochrome c-like domain"/>
    <property type="match status" value="2"/>
</dbReference>
<feature type="binding site" description="covalent" evidence="13">
    <location>
        <position position="88"/>
    </location>
    <ligand>
        <name>heme c</name>
        <dbReference type="ChEBI" id="CHEBI:61717"/>
        <label>1</label>
    </ligand>
</feature>
<dbReference type="RefSeq" id="WP_153724270.1">
    <property type="nucleotide sequence ID" value="NZ_CP045875.1"/>
</dbReference>
<evidence type="ECO:0000256" key="1">
    <source>
        <dbReference type="ARBA" id="ARBA00004418"/>
    </source>
</evidence>
<keyword evidence="3" id="KW-0813">Transport</keyword>
<comment type="subcellular location">
    <subcellularLocation>
        <location evidence="1">Periplasm</location>
    </subcellularLocation>
</comment>
<dbReference type="GO" id="GO:0020037">
    <property type="term" value="F:heme binding"/>
    <property type="evidence" value="ECO:0007669"/>
    <property type="project" value="InterPro"/>
</dbReference>
<dbReference type="GO" id="GO:0042597">
    <property type="term" value="C:periplasmic space"/>
    <property type="evidence" value="ECO:0007669"/>
    <property type="project" value="UniProtKB-SubCell"/>
</dbReference>
<organism evidence="17 18">
    <name type="scientific">Heliorestis convoluta</name>
    <dbReference type="NCBI Taxonomy" id="356322"/>
    <lineage>
        <taxon>Bacteria</taxon>
        <taxon>Bacillati</taxon>
        <taxon>Bacillota</taxon>
        <taxon>Clostridia</taxon>
        <taxon>Eubacteriales</taxon>
        <taxon>Heliobacteriaceae</taxon>
        <taxon>Heliorestis</taxon>
    </lineage>
</organism>
<dbReference type="FunFam" id="1.10.760.10:FF:000019">
    <property type="entry name" value="Di-heme cytochrome C peroxidase"/>
    <property type="match status" value="1"/>
</dbReference>
<keyword evidence="8" id="KW-0249">Electron transport</keyword>
<keyword evidence="17" id="KW-0575">Peroxidase</keyword>
<evidence type="ECO:0000256" key="4">
    <source>
        <dbReference type="ARBA" id="ARBA00022617"/>
    </source>
</evidence>
<evidence type="ECO:0000256" key="10">
    <source>
        <dbReference type="ARBA" id="ARBA00023004"/>
    </source>
</evidence>
<gene>
    <name evidence="17" type="ORF">FTV88_0576</name>
</gene>
<dbReference type="InterPro" id="IPR026259">
    <property type="entry name" value="MauG/Cytc_peroxidase"/>
</dbReference>